<name>A0AAV3TCK6_9EURY</name>
<evidence type="ECO:0000259" key="2">
    <source>
        <dbReference type="Pfam" id="PF24035"/>
    </source>
</evidence>
<sequence>MSEEYGSRGEQGDAERDDGPIEFDRLFSCLSTARRRYALYCIVETPATALSTTELVNELAALERRVSDEIPPRDEIELSLRHTHLPKLSSAGVIDYDPERSVVSYCGGRRADRWLARTMDAELDRPMD</sequence>
<protein>
    <recommendedName>
        <fullName evidence="2">DUF7344 domain-containing protein</fullName>
    </recommendedName>
</protein>
<reference evidence="3 4" key="1">
    <citation type="journal article" date="2019" name="Int. J. Syst. Evol. Microbiol.">
        <title>The Global Catalogue of Microorganisms (GCM) 10K type strain sequencing project: providing services to taxonomists for standard genome sequencing and annotation.</title>
        <authorList>
            <consortium name="The Broad Institute Genomics Platform"/>
            <consortium name="The Broad Institute Genome Sequencing Center for Infectious Disease"/>
            <person name="Wu L."/>
            <person name="Ma J."/>
        </authorList>
    </citation>
    <scope>NUCLEOTIDE SEQUENCE [LARGE SCALE GENOMIC DNA]</scope>
    <source>
        <strain evidence="3 4">JCM 16328</strain>
    </source>
</reference>
<feature type="region of interest" description="Disordered" evidence="1">
    <location>
        <begin position="1"/>
        <end position="20"/>
    </location>
</feature>
<evidence type="ECO:0000313" key="3">
    <source>
        <dbReference type="EMBL" id="GAA0676607.1"/>
    </source>
</evidence>
<evidence type="ECO:0000313" key="4">
    <source>
        <dbReference type="Proteomes" id="UP001500420"/>
    </source>
</evidence>
<dbReference type="InterPro" id="IPR055768">
    <property type="entry name" value="DUF7344"/>
</dbReference>
<feature type="domain" description="DUF7344" evidence="2">
    <location>
        <begin position="27"/>
        <end position="104"/>
    </location>
</feature>
<keyword evidence="4" id="KW-1185">Reference proteome</keyword>
<dbReference type="Gene3D" id="1.10.10.10">
    <property type="entry name" value="Winged helix-like DNA-binding domain superfamily/Winged helix DNA-binding domain"/>
    <property type="match status" value="1"/>
</dbReference>
<proteinExistence type="predicted"/>
<dbReference type="AlphaFoldDB" id="A0AAV3TCK6"/>
<dbReference type="InterPro" id="IPR036388">
    <property type="entry name" value="WH-like_DNA-bd_sf"/>
</dbReference>
<evidence type="ECO:0000256" key="1">
    <source>
        <dbReference type="SAM" id="MobiDB-lite"/>
    </source>
</evidence>
<comment type="caution">
    <text evidence="3">The sequence shown here is derived from an EMBL/GenBank/DDBJ whole genome shotgun (WGS) entry which is preliminary data.</text>
</comment>
<organism evidence="3 4">
    <name type="scientific">Natronoarchaeum mannanilyticum</name>
    <dbReference type="NCBI Taxonomy" id="926360"/>
    <lineage>
        <taxon>Archaea</taxon>
        <taxon>Methanobacteriati</taxon>
        <taxon>Methanobacteriota</taxon>
        <taxon>Stenosarchaea group</taxon>
        <taxon>Halobacteria</taxon>
        <taxon>Halobacteriales</taxon>
        <taxon>Natronoarchaeaceae</taxon>
    </lineage>
</organism>
<dbReference type="EMBL" id="BAAADV010000006">
    <property type="protein sequence ID" value="GAA0676607.1"/>
    <property type="molecule type" value="Genomic_DNA"/>
</dbReference>
<dbReference type="Proteomes" id="UP001500420">
    <property type="component" value="Unassembled WGS sequence"/>
</dbReference>
<dbReference type="RefSeq" id="WP_343774426.1">
    <property type="nucleotide sequence ID" value="NZ_BAAADV010000006.1"/>
</dbReference>
<gene>
    <name evidence="3" type="ORF">GCM10009020_25540</name>
</gene>
<dbReference type="Pfam" id="PF24035">
    <property type="entry name" value="DUF7344"/>
    <property type="match status" value="1"/>
</dbReference>
<accession>A0AAV3TCK6</accession>